<evidence type="ECO:0000313" key="3">
    <source>
        <dbReference type="Proteomes" id="UP000593564"/>
    </source>
</evidence>
<organism evidence="2 3">
    <name type="scientific">Camellia sinensis</name>
    <name type="common">Tea plant</name>
    <name type="synonym">Thea sinensis</name>
    <dbReference type="NCBI Taxonomy" id="4442"/>
    <lineage>
        <taxon>Eukaryota</taxon>
        <taxon>Viridiplantae</taxon>
        <taxon>Streptophyta</taxon>
        <taxon>Embryophyta</taxon>
        <taxon>Tracheophyta</taxon>
        <taxon>Spermatophyta</taxon>
        <taxon>Magnoliopsida</taxon>
        <taxon>eudicotyledons</taxon>
        <taxon>Gunneridae</taxon>
        <taxon>Pentapetalae</taxon>
        <taxon>asterids</taxon>
        <taxon>Ericales</taxon>
        <taxon>Theaceae</taxon>
        <taxon>Camellia</taxon>
    </lineage>
</organism>
<feature type="transmembrane region" description="Helical" evidence="1">
    <location>
        <begin position="33"/>
        <end position="55"/>
    </location>
</feature>
<gene>
    <name evidence="2" type="ORF">HYC85_023195</name>
</gene>
<evidence type="ECO:0000313" key="2">
    <source>
        <dbReference type="EMBL" id="KAF5938936.1"/>
    </source>
</evidence>
<feature type="transmembrane region" description="Helical" evidence="1">
    <location>
        <begin position="75"/>
        <end position="95"/>
    </location>
</feature>
<keyword evidence="1" id="KW-1133">Transmembrane helix</keyword>
<keyword evidence="1" id="KW-0472">Membrane</keyword>
<reference evidence="2 3" key="2">
    <citation type="submission" date="2020-07" db="EMBL/GenBank/DDBJ databases">
        <title>Genome assembly of wild tea tree DASZ reveals pedigree and selection history of tea varieties.</title>
        <authorList>
            <person name="Zhang W."/>
        </authorList>
    </citation>
    <scope>NUCLEOTIDE SEQUENCE [LARGE SCALE GENOMIC DNA]</scope>
    <source>
        <strain evidence="3">cv. G240</strain>
        <tissue evidence="2">Leaf</tissue>
    </source>
</reference>
<keyword evidence="1" id="KW-0812">Transmembrane</keyword>
<proteinExistence type="predicted"/>
<accession>A0A7J7GHR3</accession>
<comment type="caution">
    <text evidence="2">The sequence shown here is derived from an EMBL/GenBank/DDBJ whole genome shotgun (WGS) entry which is preliminary data.</text>
</comment>
<dbReference type="Proteomes" id="UP000593564">
    <property type="component" value="Unassembled WGS sequence"/>
</dbReference>
<reference evidence="3" key="1">
    <citation type="journal article" date="2020" name="Nat. Commun.">
        <title>Genome assembly of wild tea tree DASZ reveals pedigree and selection history of tea varieties.</title>
        <authorList>
            <person name="Zhang W."/>
            <person name="Zhang Y."/>
            <person name="Qiu H."/>
            <person name="Guo Y."/>
            <person name="Wan H."/>
            <person name="Zhang X."/>
            <person name="Scossa F."/>
            <person name="Alseekh S."/>
            <person name="Zhang Q."/>
            <person name="Wang P."/>
            <person name="Xu L."/>
            <person name="Schmidt M.H."/>
            <person name="Jia X."/>
            <person name="Li D."/>
            <person name="Zhu A."/>
            <person name="Guo F."/>
            <person name="Chen W."/>
            <person name="Ni D."/>
            <person name="Usadel B."/>
            <person name="Fernie A.R."/>
            <person name="Wen W."/>
        </authorList>
    </citation>
    <scope>NUCLEOTIDE SEQUENCE [LARGE SCALE GENOMIC DNA]</scope>
    <source>
        <strain evidence="3">cv. G240</strain>
    </source>
</reference>
<name>A0A7J7GHR3_CAMSI</name>
<sequence>MSELKVEKPLAPSSSSRKLPDFKQSIKLKYVKLGYHYLITHGMYLFLTPLIVVIAAHLSTFSPHDLYLLWDHLRFNLISVILVLNSSGVSVYPLLPYSSSSSLSREFLML</sequence>
<evidence type="ECO:0000256" key="1">
    <source>
        <dbReference type="SAM" id="Phobius"/>
    </source>
</evidence>
<dbReference type="AlphaFoldDB" id="A0A7J7GHR3"/>
<keyword evidence="3" id="KW-1185">Reference proteome</keyword>
<dbReference type="EMBL" id="JACBKZ010000011">
    <property type="protein sequence ID" value="KAF5938936.1"/>
    <property type="molecule type" value="Genomic_DNA"/>
</dbReference>
<protein>
    <submittedName>
        <fullName evidence="2">Uncharacterized protein</fullName>
    </submittedName>
</protein>